<dbReference type="EMBL" id="GBXM01102567">
    <property type="protein sequence ID" value="JAH06010.1"/>
    <property type="molecule type" value="Transcribed_RNA"/>
</dbReference>
<accession>A0A0E9PPK5</accession>
<dbReference type="AlphaFoldDB" id="A0A0E9PPK5"/>
<proteinExistence type="predicted"/>
<reference evidence="1" key="2">
    <citation type="journal article" date="2015" name="Fish Shellfish Immunol.">
        <title>Early steps in the European eel (Anguilla anguilla)-Vibrio vulnificus interaction in the gills: Role of the RtxA13 toxin.</title>
        <authorList>
            <person name="Callol A."/>
            <person name="Pajuelo D."/>
            <person name="Ebbesson L."/>
            <person name="Teles M."/>
            <person name="MacKenzie S."/>
            <person name="Amaro C."/>
        </authorList>
    </citation>
    <scope>NUCLEOTIDE SEQUENCE</scope>
</reference>
<name>A0A0E9PPK5_ANGAN</name>
<protein>
    <submittedName>
        <fullName evidence="1">Uncharacterized protein</fullName>
    </submittedName>
</protein>
<sequence length="27" mass="3274">MIPVNIYINRLYIIQQEFLPLSTFSFL</sequence>
<evidence type="ECO:0000313" key="1">
    <source>
        <dbReference type="EMBL" id="JAH06010.1"/>
    </source>
</evidence>
<reference evidence="1" key="1">
    <citation type="submission" date="2014-11" db="EMBL/GenBank/DDBJ databases">
        <authorList>
            <person name="Amaro Gonzalez C."/>
        </authorList>
    </citation>
    <scope>NUCLEOTIDE SEQUENCE</scope>
</reference>
<organism evidence="1">
    <name type="scientific">Anguilla anguilla</name>
    <name type="common">European freshwater eel</name>
    <name type="synonym">Muraena anguilla</name>
    <dbReference type="NCBI Taxonomy" id="7936"/>
    <lineage>
        <taxon>Eukaryota</taxon>
        <taxon>Metazoa</taxon>
        <taxon>Chordata</taxon>
        <taxon>Craniata</taxon>
        <taxon>Vertebrata</taxon>
        <taxon>Euteleostomi</taxon>
        <taxon>Actinopterygii</taxon>
        <taxon>Neopterygii</taxon>
        <taxon>Teleostei</taxon>
        <taxon>Anguilliformes</taxon>
        <taxon>Anguillidae</taxon>
        <taxon>Anguilla</taxon>
    </lineage>
</organism>